<evidence type="ECO:0000313" key="3">
    <source>
        <dbReference type="Proteomes" id="UP000241818"/>
    </source>
</evidence>
<keyword evidence="3" id="KW-1185">Reference proteome</keyword>
<evidence type="ECO:0000256" key="1">
    <source>
        <dbReference type="SAM" id="MobiDB-lite"/>
    </source>
</evidence>
<sequence length="240" mass="25649">MNPHPPAAVLPTPRTLLNSLLNSLTLPPPLEDSPPTSSSPPAGNPLKTLPPAHRALLTTLHVLFPPPTLLQALDLLDRGLVTRLVLLPPPQDHPSSADPAAGEPNAGTTKNKPENAVYIVHSSQSRNSRAARAGRVYEVRLEAWSCSCAAFAFAAFPGAGQGWEVQEEGGEWEWEREKGAGFGGGCLDGYGERDGQVPVCKHLLACFLGERWRSVLGCYVKEREIGREEMVGVLVGGEVG</sequence>
<evidence type="ECO:0000313" key="2">
    <source>
        <dbReference type="EMBL" id="PSS22892.1"/>
    </source>
</evidence>
<dbReference type="AlphaFoldDB" id="A0A2T3B7S9"/>
<evidence type="ECO:0008006" key="4">
    <source>
        <dbReference type="Google" id="ProtNLM"/>
    </source>
</evidence>
<name>A0A2T3B7S9_AMORE</name>
<feature type="region of interest" description="Disordered" evidence="1">
    <location>
        <begin position="22"/>
        <end position="50"/>
    </location>
</feature>
<dbReference type="OrthoDB" id="74545at2759"/>
<dbReference type="GeneID" id="36574472"/>
<protein>
    <recommendedName>
        <fullName evidence="4">SWIM-type domain-containing protein</fullName>
    </recommendedName>
</protein>
<accession>A0A2T3B7S9</accession>
<dbReference type="Proteomes" id="UP000241818">
    <property type="component" value="Unassembled WGS sequence"/>
</dbReference>
<dbReference type="InParanoid" id="A0A2T3B7S9"/>
<gene>
    <name evidence="2" type="ORF">M430DRAFT_33570</name>
</gene>
<organism evidence="2 3">
    <name type="scientific">Amorphotheca resinae ATCC 22711</name>
    <dbReference type="NCBI Taxonomy" id="857342"/>
    <lineage>
        <taxon>Eukaryota</taxon>
        <taxon>Fungi</taxon>
        <taxon>Dikarya</taxon>
        <taxon>Ascomycota</taxon>
        <taxon>Pezizomycotina</taxon>
        <taxon>Leotiomycetes</taxon>
        <taxon>Helotiales</taxon>
        <taxon>Amorphothecaceae</taxon>
        <taxon>Amorphotheca</taxon>
    </lineage>
</organism>
<proteinExistence type="predicted"/>
<reference evidence="2 3" key="1">
    <citation type="journal article" date="2018" name="New Phytol.">
        <title>Comparative genomics and transcriptomics depict ericoid mycorrhizal fungi as versatile saprotrophs and plant mutualists.</title>
        <authorList>
            <person name="Martino E."/>
            <person name="Morin E."/>
            <person name="Grelet G.A."/>
            <person name="Kuo A."/>
            <person name="Kohler A."/>
            <person name="Daghino S."/>
            <person name="Barry K.W."/>
            <person name="Cichocki N."/>
            <person name="Clum A."/>
            <person name="Dockter R.B."/>
            <person name="Hainaut M."/>
            <person name="Kuo R.C."/>
            <person name="LaButti K."/>
            <person name="Lindahl B.D."/>
            <person name="Lindquist E.A."/>
            <person name="Lipzen A."/>
            <person name="Khouja H.R."/>
            <person name="Magnuson J."/>
            <person name="Murat C."/>
            <person name="Ohm R.A."/>
            <person name="Singer S.W."/>
            <person name="Spatafora J.W."/>
            <person name="Wang M."/>
            <person name="Veneault-Fourrey C."/>
            <person name="Henrissat B."/>
            <person name="Grigoriev I.V."/>
            <person name="Martin F.M."/>
            <person name="Perotto S."/>
        </authorList>
    </citation>
    <scope>NUCLEOTIDE SEQUENCE [LARGE SCALE GENOMIC DNA]</scope>
    <source>
        <strain evidence="2 3">ATCC 22711</strain>
    </source>
</reference>
<dbReference type="EMBL" id="KZ679008">
    <property type="protein sequence ID" value="PSS22892.1"/>
    <property type="molecule type" value="Genomic_DNA"/>
</dbReference>
<feature type="region of interest" description="Disordered" evidence="1">
    <location>
        <begin position="90"/>
        <end position="113"/>
    </location>
</feature>
<dbReference type="STRING" id="857342.A0A2T3B7S9"/>
<dbReference type="RefSeq" id="XP_024722938.1">
    <property type="nucleotide sequence ID" value="XM_024866391.1"/>
</dbReference>